<dbReference type="AlphaFoldDB" id="A0A158KW27"/>
<dbReference type="InterPro" id="IPR006311">
    <property type="entry name" value="TAT_signal"/>
</dbReference>
<feature type="chain" id="PRO_5007627859" evidence="4">
    <location>
        <begin position="33"/>
        <end position="521"/>
    </location>
</feature>
<organism evidence="6 7">
    <name type="scientific">Caballeronia arvi</name>
    <dbReference type="NCBI Taxonomy" id="1777135"/>
    <lineage>
        <taxon>Bacteria</taxon>
        <taxon>Pseudomonadati</taxon>
        <taxon>Pseudomonadota</taxon>
        <taxon>Betaproteobacteria</taxon>
        <taxon>Burkholderiales</taxon>
        <taxon>Burkholderiaceae</taxon>
        <taxon>Caballeronia</taxon>
    </lineage>
</organism>
<dbReference type="Gene3D" id="3.40.190.10">
    <property type="entry name" value="Periplasmic binding protein-like II"/>
    <property type="match status" value="1"/>
</dbReference>
<dbReference type="InterPro" id="IPR030678">
    <property type="entry name" value="Peptide/Ni-bd"/>
</dbReference>
<dbReference type="Gene3D" id="3.90.76.10">
    <property type="entry name" value="Dipeptide-binding Protein, Domain 1"/>
    <property type="match status" value="1"/>
</dbReference>
<evidence type="ECO:0000256" key="1">
    <source>
        <dbReference type="ARBA" id="ARBA00005695"/>
    </source>
</evidence>
<dbReference type="OrthoDB" id="9801799at2"/>
<dbReference type="Proteomes" id="UP000055019">
    <property type="component" value="Unassembled WGS sequence"/>
</dbReference>
<gene>
    <name evidence="6" type="ORF">AWB74_07247</name>
</gene>
<dbReference type="EMBL" id="FCOM02000059">
    <property type="protein sequence ID" value="SAL85297.1"/>
    <property type="molecule type" value="Genomic_DNA"/>
</dbReference>
<feature type="domain" description="Solute-binding protein family 5" evidence="5">
    <location>
        <begin position="82"/>
        <end position="433"/>
    </location>
</feature>
<dbReference type="PROSITE" id="PS51318">
    <property type="entry name" value="TAT"/>
    <property type="match status" value="1"/>
</dbReference>
<dbReference type="PANTHER" id="PTHR30290:SF9">
    <property type="entry name" value="OLIGOPEPTIDE-BINDING PROTEIN APPA"/>
    <property type="match status" value="1"/>
</dbReference>
<evidence type="ECO:0000256" key="2">
    <source>
        <dbReference type="ARBA" id="ARBA00022448"/>
    </source>
</evidence>
<evidence type="ECO:0000313" key="7">
    <source>
        <dbReference type="Proteomes" id="UP000055019"/>
    </source>
</evidence>
<feature type="signal peptide" evidence="4">
    <location>
        <begin position="1"/>
        <end position="32"/>
    </location>
</feature>
<dbReference type="GO" id="GO:0043190">
    <property type="term" value="C:ATP-binding cassette (ABC) transporter complex"/>
    <property type="evidence" value="ECO:0007669"/>
    <property type="project" value="InterPro"/>
</dbReference>
<dbReference type="GO" id="GO:0015833">
    <property type="term" value="P:peptide transport"/>
    <property type="evidence" value="ECO:0007669"/>
    <property type="project" value="TreeGrafter"/>
</dbReference>
<evidence type="ECO:0000313" key="6">
    <source>
        <dbReference type="EMBL" id="SAL85297.1"/>
    </source>
</evidence>
<evidence type="ECO:0000259" key="5">
    <source>
        <dbReference type="Pfam" id="PF00496"/>
    </source>
</evidence>
<dbReference type="GO" id="GO:1904680">
    <property type="term" value="F:peptide transmembrane transporter activity"/>
    <property type="evidence" value="ECO:0007669"/>
    <property type="project" value="TreeGrafter"/>
</dbReference>
<dbReference type="InterPro" id="IPR000914">
    <property type="entry name" value="SBP_5_dom"/>
</dbReference>
<dbReference type="CDD" id="cd08503">
    <property type="entry name" value="PBP2_NikA_DppA_OppA_like_17"/>
    <property type="match status" value="1"/>
</dbReference>
<sequence>MPSISGINRRQFLVGTAAAAAAFSLSSGLAFGASAKRGGTLRVSVDQAMAKLNPLIARVTPEYLVSELLYSGLTRLGEGMLPVPDLAESWSSNPELTVWTFKLRQGLVFHDGSSCTSTDVVASFVAIRDAKTGSPGRQNVGPIDKVRALDAHTVEFTLSAAYVDFPTALAFPNAKVVPAAILQSNPGALTRTAVGTGPFKLTSFHPDRVITMVRNEKYWDPSRPYLDGIEIRVYPDPAAEGSALLSGDIDLMTLVRPTEFARLKDAPDVQALRMPSGQFCNVNMGCNQKPFTDPRVRQALALTIDRKVMVDFVAEGYGQPGNDSPISSAFNFYAPSQLKKPNIATAKRLLADAGYPNGVDLTLIASDSPAIRTQMAVAMAEMARPAGFRISVQTMPHATYLEQVWKKGAFYVGYYTMQPTVDSVFSLLYTSTAAWNETHWNNKEFDQLVIKARGTADNAQRQELYSKAQQMMEDDVPSIIPVFFDILRAKRPNVHGYKIHPRGLVFRLDYVWLDDSLKASA</sequence>
<dbReference type="InterPro" id="IPR039424">
    <property type="entry name" value="SBP_5"/>
</dbReference>
<proteinExistence type="inferred from homology"/>
<keyword evidence="7" id="KW-1185">Reference proteome</keyword>
<protein>
    <submittedName>
        <fullName evidence="6">Extracellular solute-binding protein</fullName>
    </submittedName>
</protein>
<name>A0A158KW27_9BURK</name>
<dbReference type="Gene3D" id="3.10.105.10">
    <property type="entry name" value="Dipeptide-binding Protein, Domain 3"/>
    <property type="match status" value="1"/>
</dbReference>
<keyword evidence="3 4" id="KW-0732">Signal</keyword>
<accession>A0A158KW27</accession>
<dbReference type="PIRSF" id="PIRSF002741">
    <property type="entry name" value="MppA"/>
    <property type="match status" value="1"/>
</dbReference>
<evidence type="ECO:0000256" key="4">
    <source>
        <dbReference type="SAM" id="SignalP"/>
    </source>
</evidence>
<dbReference type="SUPFAM" id="SSF53850">
    <property type="entry name" value="Periplasmic binding protein-like II"/>
    <property type="match status" value="1"/>
</dbReference>
<dbReference type="PANTHER" id="PTHR30290">
    <property type="entry name" value="PERIPLASMIC BINDING COMPONENT OF ABC TRANSPORTER"/>
    <property type="match status" value="1"/>
</dbReference>
<keyword evidence="2" id="KW-0813">Transport</keyword>
<evidence type="ECO:0000256" key="3">
    <source>
        <dbReference type="ARBA" id="ARBA00022729"/>
    </source>
</evidence>
<comment type="similarity">
    <text evidence="1">Belongs to the bacterial solute-binding protein 5 family.</text>
</comment>
<comment type="caution">
    <text evidence="6">The sequence shown here is derived from an EMBL/GenBank/DDBJ whole genome shotgun (WGS) entry which is preliminary data.</text>
</comment>
<dbReference type="GO" id="GO:0030288">
    <property type="term" value="C:outer membrane-bounded periplasmic space"/>
    <property type="evidence" value="ECO:0007669"/>
    <property type="project" value="UniProtKB-ARBA"/>
</dbReference>
<reference evidence="6" key="1">
    <citation type="submission" date="2016-01" db="EMBL/GenBank/DDBJ databases">
        <authorList>
            <person name="Peeters C."/>
        </authorList>
    </citation>
    <scope>NUCLEOTIDE SEQUENCE [LARGE SCALE GENOMIC DNA]</scope>
    <source>
        <strain evidence="6">LMG 29317</strain>
    </source>
</reference>
<dbReference type="Pfam" id="PF00496">
    <property type="entry name" value="SBP_bac_5"/>
    <property type="match status" value="1"/>
</dbReference>